<accession>A0A7C9PHF5</accession>
<evidence type="ECO:0000313" key="1">
    <source>
        <dbReference type="EMBL" id="NDY91828.1"/>
    </source>
</evidence>
<protein>
    <recommendedName>
        <fullName evidence="3">Thermostable hemolysin</fullName>
    </recommendedName>
</protein>
<dbReference type="Proteomes" id="UP000484255">
    <property type="component" value="Unassembled WGS sequence"/>
</dbReference>
<dbReference type="RefSeq" id="WP_163457681.1">
    <property type="nucleotide sequence ID" value="NZ_JAAGOH010000012.1"/>
</dbReference>
<comment type="caution">
    <text evidence="1">The sequence shown here is derived from an EMBL/GenBank/DDBJ whole genome shotgun (WGS) entry which is preliminary data.</text>
</comment>
<dbReference type="EMBL" id="JAAGOH010000012">
    <property type="protein sequence ID" value="NDY91828.1"/>
    <property type="molecule type" value="Genomic_DNA"/>
</dbReference>
<dbReference type="Pfam" id="PF12261">
    <property type="entry name" value="T_hemolysin"/>
    <property type="match status" value="1"/>
</dbReference>
<evidence type="ECO:0008006" key="3">
    <source>
        <dbReference type="Google" id="ProtNLM"/>
    </source>
</evidence>
<organism evidence="1 2">
    <name type="scientific">Ideonella livida</name>
    <dbReference type="NCBI Taxonomy" id="2707176"/>
    <lineage>
        <taxon>Bacteria</taxon>
        <taxon>Pseudomonadati</taxon>
        <taxon>Pseudomonadota</taxon>
        <taxon>Betaproteobacteria</taxon>
        <taxon>Burkholderiales</taxon>
        <taxon>Sphaerotilaceae</taxon>
        <taxon>Ideonella</taxon>
    </lineage>
</organism>
<evidence type="ECO:0000313" key="2">
    <source>
        <dbReference type="Proteomes" id="UP000484255"/>
    </source>
</evidence>
<dbReference type="InterPro" id="IPR022050">
    <property type="entry name" value="T_hemolysin"/>
</dbReference>
<reference evidence="1 2" key="1">
    <citation type="submission" date="2020-02" db="EMBL/GenBank/DDBJ databases">
        <title>Ideonella bacterium strain TBM-1.</title>
        <authorList>
            <person name="Chen W.-M."/>
        </authorList>
    </citation>
    <scope>NUCLEOTIDE SEQUENCE [LARGE SCALE GENOMIC DNA]</scope>
    <source>
        <strain evidence="1 2">TBM-1</strain>
    </source>
</reference>
<proteinExistence type="predicted"/>
<name>A0A7C9PHF5_9BURK</name>
<sequence length="220" mass="24462">MQIKVATPETAEWDAAVRIVREKYRKAFAADVHPHPDRFVVCLEDDGPQPRAVACAGLTFSRQTPLFSEAYLDTPAHRAIGQQEGQPVAREAVLEVGALASVSYRAGTELIRALPLLCWCLGKRYILCTATRPLRALFEDVGICFTPLVQADPQRLDAGALAAWGSYYRQSPQTGFVSLEQMSRQFGRFTGRYSFFNPVVQLAEPQPQPQRQPETPHAFA</sequence>
<keyword evidence="2" id="KW-1185">Reference proteome</keyword>
<gene>
    <name evidence="1" type="ORF">G3A44_11590</name>
</gene>
<dbReference type="AlphaFoldDB" id="A0A7C9PHF5"/>